<name>A0ACB6Z390_THEGA</name>
<reference evidence="1" key="2">
    <citation type="journal article" date="2020" name="Nat. Commun.">
        <title>Large-scale genome sequencing of mycorrhizal fungi provides insights into the early evolution of symbiotic traits.</title>
        <authorList>
            <person name="Miyauchi S."/>
            <person name="Kiss E."/>
            <person name="Kuo A."/>
            <person name="Drula E."/>
            <person name="Kohler A."/>
            <person name="Sanchez-Garcia M."/>
            <person name="Morin E."/>
            <person name="Andreopoulos B."/>
            <person name="Barry K.W."/>
            <person name="Bonito G."/>
            <person name="Buee M."/>
            <person name="Carver A."/>
            <person name="Chen C."/>
            <person name="Cichocki N."/>
            <person name="Clum A."/>
            <person name="Culley D."/>
            <person name="Crous P.W."/>
            <person name="Fauchery L."/>
            <person name="Girlanda M."/>
            <person name="Hayes R.D."/>
            <person name="Keri Z."/>
            <person name="LaButti K."/>
            <person name="Lipzen A."/>
            <person name="Lombard V."/>
            <person name="Magnuson J."/>
            <person name="Maillard F."/>
            <person name="Murat C."/>
            <person name="Nolan M."/>
            <person name="Ohm R.A."/>
            <person name="Pangilinan J."/>
            <person name="Pereira M.F."/>
            <person name="Perotto S."/>
            <person name="Peter M."/>
            <person name="Pfister S."/>
            <person name="Riley R."/>
            <person name="Sitrit Y."/>
            <person name="Stielow J.B."/>
            <person name="Szollosi G."/>
            <person name="Zifcakova L."/>
            <person name="Stursova M."/>
            <person name="Spatafora J.W."/>
            <person name="Tedersoo L."/>
            <person name="Vaario L.M."/>
            <person name="Yamada A."/>
            <person name="Yan M."/>
            <person name="Wang P."/>
            <person name="Xu J."/>
            <person name="Bruns T."/>
            <person name="Baldrian P."/>
            <person name="Vilgalys R."/>
            <person name="Dunand C."/>
            <person name="Henrissat B."/>
            <person name="Grigoriev I.V."/>
            <person name="Hibbett D."/>
            <person name="Nagy L.G."/>
            <person name="Martin F.M."/>
        </authorList>
    </citation>
    <scope>NUCLEOTIDE SEQUENCE</scope>
    <source>
        <strain evidence="1">P2</strain>
    </source>
</reference>
<organism evidence="1 2">
    <name type="scientific">Thelephora ganbajun</name>
    <name type="common">Ganba fungus</name>
    <dbReference type="NCBI Taxonomy" id="370292"/>
    <lineage>
        <taxon>Eukaryota</taxon>
        <taxon>Fungi</taxon>
        <taxon>Dikarya</taxon>
        <taxon>Basidiomycota</taxon>
        <taxon>Agaricomycotina</taxon>
        <taxon>Agaricomycetes</taxon>
        <taxon>Thelephorales</taxon>
        <taxon>Thelephoraceae</taxon>
        <taxon>Thelephora</taxon>
    </lineage>
</organism>
<evidence type="ECO:0000313" key="2">
    <source>
        <dbReference type="Proteomes" id="UP000886501"/>
    </source>
</evidence>
<reference evidence="1" key="1">
    <citation type="submission" date="2019-10" db="EMBL/GenBank/DDBJ databases">
        <authorList>
            <consortium name="DOE Joint Genome Institute"/>
            <person name="Kuo A."/>
            <person name="Miyauchi S."/>
            <person name="Kiss E."/>
            <person name="Drula E."/>
            <person name="Kohler A."/>
            <person name="Sanchez-Garcia M."/>
            <person name="Andreopoulos B."/>
            <person name="Barry K.W."/>
            <person name="Bonito G."/>
            <person name="Buee M."/>
            <person name="Carver A."/>
            <person name="Chen C."/>
            <person name="Cichocki N."/>
            <person name="Clum A."/>
            <person name="Culley D."/>
            <person name="Crous P.W."/>
            <person name="Fauchery L."/>
            <person name="Girlanda M."/>
            <person name="Hayes R."/>
            <person name="Keri Z."/>
            <person name="Labutti K."/>
            <person name="Lipzen A."/>
            <person name="Lombard V."/>
            <person name="Magnuson J."/>
            <person name="Maillard F."/>
            <person name="Morin E."/>
            <person name="Murat C."/>
            <person name="Nolan M."/>
            <person name="Ohm R."/>
            <person name="Pangilinan J."/>
            <person name="Pereira M."/>
            <person name="Perotto S."/>
            <person name="Peter M."/>
            <person name="Riley R."/>
            <person name="Sitrit Y."/>
            <person name="Stielow B."/>
            <person name="Szollosi G."/>
            <person name="Zifcakova L."/>
            <person name="Stursova M."/>
            <person name="Spatafora J.W."/>
            <person name="Tedersoo L."/>
            <person name="Vaario L.-M."/>
            <person name="Yamada A."/>
            <person name="Yan M."/>
            <person name="Wang P."/>
            <person name="Xu J."/>
            <person name="Bruns T."/>
            <person name="Baldrian P."/>
            <person name="Vilgalys R."/>
            <person name="Henrissat B."/>
            <person name="Grigoriev I.V."/>
            <person name="Hibbett D."/>
            <person name="Nagy L.G."/>
            <person name="Martin F.M."/>
        </authorList>
    </citation>
    <scope>NUCLEOTIDE SEQUENCE</scope>
    <source>
        <strain evidence="1">P2</strain>
    </source>
</reference>
<proteinExistence type="predicted"/>
<dbReference type="EMBL" id="MU118155">
    <property type="protein sequence ID" value="KAF9644184.1"/>
    <property type="molecule type" value="Genomic_DNA"/>
</dbReference>
<dbReference type="Proteomes" id="UP000886501">
    <property type="component" value="Unassembled WGS sequence"/>
</dbReference>
<comment type="caution">
    <text evidence="1">The sequence shown here is derived from an EMBL/GenBank/DDBJ whole genome shotgun (WGS) entry which is preliminary data.</text>
</comment>
<keyword evidence="2" id="KW-1185">Reference proteome</keyword>
<protein>
    <submittedName>
        <fullName evidence="1">Uncharacterized protein</fullName>
    </submittedName>
</protein>
<accession>A0ACB6Z390</accession>
<sequence length="79" mass="8906">MSPSYASLSSHRANASHRFTQEPSLKTNDVIRQPGGSEHFFLTLPHDIPDCQGHLSMVCASKLQQKRVKMAILMYLDHI</sequence>
<evidence type="ECO:0000313" key="1">
    <source>
        <dbReference type="EMBL" id="KAF9644184.1"/>
    </source>
</evidence>
<gene>
    <name evidence="1" type="ORF">BDM02DRAFT_3122335</name>
</gene>